<keyword evidence="4" id="KW-1185">Reference proteome</keyword>
<feature type="signal peptide" evidence="2">
    <location>
        <begin position="1"/>
        <end position="20"/>
    </location>
</feature>
<dbReference type="Gene3D" id="2.60.40.10">
    <property type="entry name" value="Immunoglobulins"/>
    <property type="match status" value="1"/>
</dbReference>
<accession>A0A246FJX8</accession>
<dbReference type="AlphaFoldDB" id="A0A246FJX8"/>
<comment type="caution">
    <text evidence="3">The sequence shown here is derived from an EMBL/GenBank/DDBJ whole genome shotgun (WGS) entry which is preliminary data.</text>
</comment>
<dbReference type="EMBL" id="NIRR01000019">
    <property type="protein sequence ID" value="OWP62849.1"/>
    <property type="molecule type" value="Genomic_DNA"/>
</dbReference>
<feature type="chain" id="PRO_5011992521" description="Secretion system C-terminal sorting domain-containing protein" evidence="2">
    <location>
        <begin position="21"/>
        <end position="692"/>
    </location>
</feature>
<evidence type="ECO:0000256" key="1">
    <source>
        <dbReference type="SAM" id="MobiDB-lite"/>
    </source>
</evidence>
<organism evidence="3 4">
    <name type="scientific">Hymenobacter amundsenii</name>
    <dbReference type="NCBI Taxonomy" id="2006685"/>
    <lineage>
        <taxon>Bacteria</taxon>
        <taxon>Pseudomonadati</taxon>
        <taxon>Bacteroidota</taxon>
        <taxon>Cytophagia</taxon>
        <taxon>Cytophagales</taxon>
        <taxon>Hymenobacteraceae</taxon>
        <taxon>Hymenobacter</taxon>
    </lineage>
</organism>
<name>A0A246FJX8_9BACT</name>
<feature type="compositionally biased region" description="Gly residues" evidence="1">
    <location>
        <begin position="220"/>
        <end position="237"/>
    </location>
</feature>
<reference evidence="3 4" key="1">
    <citation type="submission" date="2017-06" db="EMBL/GenBank/DDBJ databases">
        <title>Hymenobacter amundsenii sp. nov. isolated from regoliths in Antarctica.</title>
        <authorList>
            <person name="Sedlacek I."/>
            <person name="Kralova S."/>
            <person name="Pantucek R."/>
            <person name="Svec P."/>
            <person name="Holochova P."/>
            <person name="Stankova E."/>
            <person name="Vrbovska V."/>
            <person name="Busse H.-J."/>
        </authorList>
    </citation>
    <scope>NUCLEOTIDE SEQUENCE [LARGE SCALE GENOMIC DNA]</scope>
    <source>
        <strain evidence="3 4">CCM 8682</strain>
    </source>
</reference>
<keyword evidence="2" id="KW-0732">Signal</keyword>
<evidence type="ECO:0008006" key="5">
    <source>
        <dbReference type="Google" id="ProtNLM"/>
    </source>
</evidence>
<proteinExistence type="predicted"/>
<feature type="compositionally biased region" description="Gly residues" evidence="1">
    <location>
        <begin position="322"/>
        <end position="331"/>
    </location>
</feature>
<feature type="region of interest" description="Disordered" evidence="1">
    <location>
        <begin position="308"/>
        <end position="352"/>
    </location>
</feature>
<dbReference type="Proteomes" id="UP000197277">
    <property type="component" value="Unassembled WGS sequence"/>
</dbReference>
<feature type="region of interest" description="Disordered" evidence="1">
    <location>
        <begin position="435"/>
        <end position="455"/>
    </location>
</feature>
<protein>
    <recommendedName>
        <fullName evidence="5">Secretion system C-terminal sorting domain-containing protein</fullName>
    </recommendedName>
</protein>
<feature type="region of interest" description="Disordered" evidence="1">
    <location>
        <begin position="216"/>
        <end position="253"/>
    </location>
</feature>
<dbReference type="InterPro" id="IPR013783">
    <property type="entry name" value="Ig-like_fold"/>
</dbReference>
<evidence type="ECO:0000313" key="4">
    <source>
        <dbReference type="Proteomes" id="UP000197277"/>
    </source>
</evidence>
<evidence type="ECO:0000256" key="2">
    <source>
        <dbReference type="SAM" id="SignalP"/>
    </source>
</evidence>
<sequence>MAQSTINTANSVVNSYSALAANAAAGTITISLPASMGSGFTVGSSIFLVQMQGAAINQNEGESYGSVTNANSAGLYEVRTIVGRTGGNASNPYILTLSSALTNSYTVAGKAQAVLMPVYKGLTINAPGSIVAAPWNGTTGGVVALIVTGDLTVSAGAKIDVSGQGFRGGSIIGDNQSAPEPTLVTLYRSPNPANGGEKGEGIAGYQADYTSGRYGRGAPANGGGGGNSHNAGGGGGSNASANPAAYTGLGNPDRGPGNAYDAAWRLESPSFATTSSEGGGRGGYSYSGANQNPLLLGPNNAAWNSPVVGSGQPGGNNRSNVGGRGGRGLNAGSGSTPRAGSQRRLFLGGGGGAGDSNNLNSGDGGSGGGLIYLVATGTVSGGGSLLANGAEGASAGSISAISDAASGGGGGGSIVINSQKALSGLTLAATGGAGGSQGRYAASPNETEGPGGGGGGGYIGYTTGGPGSLNVAPGANGDSRTDPFVSRFPPNGATRGASGSVQQFAYASDYLVPLPVQLLSFWAVAENSAVVKLTWTTSAEINSSYFEVERSTDSNVFDPIGKVAAAGNSSTERSYELRDAALPAGTGPLYYRLRQVALDGTAIYSAVVMVARLAPVVTLMLTPNPTAAVSTLTGAPAGAIVWVFDVLGRPLFSVVADQTGTARLELRRVGMPTGLYVVRTGKQYLRLVLDQQ</sequence>
<evidence type="ECO:0000313" key="3">
    <source>
        <dbReference type="EMBL" id="OWP62849.1"/>
    </source>
</evidence>
<gene>
    <name evidence="3" type="ORF">CDA63_12420</name>
</gene>